<evidence type="ECO:0000259" key="1">
    <source>
        <dbReference type="PROSITE" id="PS51186"/>
    </source>
</evidence>
<dbReference type="InterPro" id="IPR002539">
    <property type="entry name" value="MaoC-like_dom"/>
</dbReference>
<dbReference type="EMBL" id="CP071518">
    <property type="protein sequence ID" value="QSX79663.1"/>
    <property type="molecule type" value="Genomic_DNA"/>
</dbReference>
<dbReference type="Proteomes" id="UP000639274">
    <property type="component" value="Chromosome"/>
</dbReference>
<evidence type="ECO:0000313" key="3">
    <source>
        <dbReference type="Proteomes" id="UP000639274"/>
    </source>
</evidence>
<sequence>MSEAPPVLQPSPLDSARFDLQVWRGRAPQVDAKTLAAQILQARCDVAILRTPAGAASGIAGLARWALPVLHADTLVYYRCDLDRYAPAPLRNADLAFSLGTPDDLPELRVLIAHTFSQYVAHYHANPLFGREQILAGYQQWAENHVTDAGSTLWVARREGRIVAFAACHEHAGHEHAGEGHDAAPVFEGVLYGVAPDAAGGGLYGDLIRHTQAVARSRGAREMKVSTQVHNYAVQKVWAREGFHLFEALDTWHVNALLSAGQTIVDRPLTFSAEQIRRFAEVSGDANPLHVDAAAARAAGFPGCIAHGVLAATELSRVLGTDAPGPGTIIRHLEQAFLRPLLADVAYRLVVRIPGGLRESGPMQAVAQVLDEDGQTCMLARSDILRRR</sequence>
<protein>
    <submittedName>
        <fullName evidence="2">GNAT family N-acetyltransferase</fullName>
    </submittedName>
</protein>
<reference evidence="2 3" key="1">
    <citation type="submission" date="2021-03" db="EMBL/GenBank/DDBJ databases">
        <title>Lysobacter sp. nov. isolated from soil of gangwondo yeongwol, south Korea.</title>
        <authorList>
            <person name="Kim K.R."/>
            <person name="Kim K.H."/>
            <person name="Jeon C.O."/>
        </authorList>
    </citation>
    <scope>NUCLEOTIDE SEQUENCE [LARGE SCALE GENOMIC DNA]</scope>
    <source>
        <strain evidence="2 3">R19</strain>
    </source>
</reference>
<name>A0A974Y1S3_9GAMM</name>
<organism evidence="2 3">
    <name type="scientific">Agrilutibacter solisilvae</name>
    <dbReference type="NCBI Taxonomy" id="2763317"/>
    <lineage>
        <taxon>Bacteria</taxon>
        <taxon>Pseudomonadati</taxon>
        <taxon>Pseudomonadota</taxon>
        <taxon>Gammaproteobacteria</taxon>
        <taxon>Lysobacterales</taxon>
        <taxon>Lysobacteraceae</taxon>
        <taxon>Agrilutibacter</taxon>
    </lineage>
</organism>
<dbReference type="AlphaFoldDB" id="A0A974Y1S3"/>
<dbReference type="KEGG" id="lsf:I8J32_007415"/>
<gene>
    <name evidence="2" type="ORF">I8J32_007415</name>
</gene>
<dbReference type="PANTHER" id="PTHR43437:SF3">
    <property type="entry name" value="HYDROXYACYL-THIOESTER DEHYDRATASE TYPE 2, MITOCHONDRIAL"/>
    <property type="match status" value="1"/>
</dbReference>
<dbReference type="PANTHER" id="PTHR43437">
    <property type="entry name" value="HYDROXYACYL-THIOESTER DEHYDRATASE TYPE 2, MITOCHONDRIAL-RELATED"/>
    <property type="match status" value="1"/>
</dbReference>
<dbReference type="CDD" id="cd04301">
    <property type="entry name" value="NAT_SF"/>
    <property type="match status" value="1"/>
</dbReference>
<dbReference type="PROSITE" id="PS51186">
    <property type="entry name" value="GNAT"/>
    <property type="match status" value="1"/>
</dbReference>
<dbReference type="Pfam" id="PF01575">
    <property type="entry name" value="MaoC_dehydratas"/>
    <property type="match status" value="1"/>
</dbReference>
<dbReference type="InterPro" id="IPR000182">
    <property type="entry name" value="GNAT_dom"/>
</dbReference>
<dbReference type="RefSeq" id="WP_200610236.1">
    <property type="nucleotide sequence ID" value="NZ_CP071518.1"/>
</dbReference>
<dbReference type="SUPFAM" id="SSF54637">
    <property type="entry name" value="Thioesterase/thiol ester dehydrase-isomerase"/>
    <property type="match status" value="1"/>
</dbReference>
<dbReference type="InterPro" id="IPR050965">
    <property type="entry name" value="UPF0336/Enoyl-CoA_hydratase"/>
</dbReference>
<dbReference type="InterPro" id="IPR029069">
    <property type="entry name" value="HotDog_dom_sf"/>
</dbReference>
<dbReference type="Gene3D" id="3.40.630.30">
    <property type="match status" value="1"/>
</dbReference>
<dbReference type="GO" id="GO:0016747">
    <property type="term" value="F:acyltransferase activity, transferring groups other than amino-acyl groups"/>
    <property type="evidence" value="ECO:0007669"/>
    <property type="project" value="InterPro"/>
</dbReference>
<dbReference type="GO" id="GO:0006633">
    <property type="term" value="P:fatty acid biosynthetic process"/>
    <property type="evidence" value="ECO:0007669"/>
    <property type="project" value="TreeGrafter"/>
</dbReference>
<accession>A0A974Y1S3</accession>
<dbReference type="GO" id="GO:0019171">
    <property type="term" value="F:(3R)-hydroxyacyl-[acyl-carrier-protein] dehydratase activity"/>
    <property type="evidence" value="ECO:0007669"/>
    <property type="project" value="TreeGrafter"/>
</dbReference>
<evidence type="ECO:0000313" key="2">
    <source>
        <dbReference type="EMBL" id="QSX79663.1"/>
    </source>
</evidence>
<dbReference type="InterPro" id="IPR016181">
    <property type="entry name" value="Acyl_CoA_acyltransferase"/>
</dbReference>
<keyword evidence="3" id="KW-1185">Reference proteome</keyword>
<dbReference type="Pfam" id="PF00583">
    <property type="entry name" value="Acetyltransf_1"/>
    <property type="match status" value="1"/>
</dbReference>
<dbReference type="SUPFAM" id="SSF55729">
    <property type="entry name" value="Acyl-CoA N-acyltransferases (Nat)"/>
    <property type="match status" value="1"/>
</dbReference>
<feature type="domain" description="N-acetyltransferase" evidence="1">
    <location>
        <begin position="95"/>
        <end position="265"/>
    </location>
</feature>
<proteinExistence type="predicted"/>
<dbReference type="Gene3D" id="3.10.129.10">
    <property type="entry name" value="Hotdog Thioesterase"/>
    <property type="match status" value="1"/>
</dbReference>